<dbReference type="PROSITE" id="PS00630">
    <property type="entry name" value="IMP_2"/>
    <property type="match status" value="1"/>
</dbReference>
<organism evidence="7 8">
    <name type="scientific">Nocardiopsis coralli</name>
    <dbReference type="NCBI Taxonomy" id="2772213"/>
    <lineage>
        <taxon>Bacteria</taxon>
        <taxon>Bacillati</taxon>
        <taxon>Actinomycetota</taxon>
        <taxon>Actinomycetes</taxon>
        <taxon>Streptosporangiales</taxon>
        <taxon>Nocardiopsidaceae</taxon>
        <taxon>Nocardiopsis</taxon>
    </lineage>
</organism>
<evidence type="ECO:0000256" key="2">
    <source>
        <dbReference type="ARBA" id="ARBA00013106"/>
    </source>
</evidence>
<dbReference type="PRINTS" id="PR00377">
    <property type="entry name" value="IMPHPHTASES"/>
</dbReference>
<dbReference type="InterPro" id="IPR020583">
    <property type="entry name" value="Inositol_monoP_metal-BS"/>
</dbReference>
<dbReference type="InterPro" id="IPR000760">
    <property type="entry name" value="Inositol_monophosphatase-like"/>
</dbReference>
<dbReference type="Gene3D" id="3.40.190.80">
    <property type="match status" value="1"/>
</dbReference>
<proteinExistence type="predicted"/>
<evidence type="ECO:0000256" key="5">
    <source>
        <dbReference type="ARBA" id="ARBA00022842"/>
    </source>
</evidence>
<evidence type="ECO:0000256" key="3">
    <source>
        <dbReference type="ARBA" id="ARBA00022723"/>
    </source>
</evidence>
<comment type="caution">
    <text evidence="7">The sequence shown here is derived from an EMBL/GenBank/DDBJ whole genome shotgun (WGS) entry which is preliminary data.</text>
</comment>
<evidence type="ECO:0000256" key="4">
    <source>
        <dbReference type="ARBA" id="ARBA00022801"/>
    </source>
</evidence>
<reference evidence="7 8" key="1">
    <citation type="submission" date="2020-09" db="EMBL/GenBank/DDBJ databases">
        <title>Diversity and distribution of actinomycetes associated with coral in the coast of Hainan.</title>
        <authorList>
            <person name="Li F."/>
        </authorList>
    </citation>
    <scope>NUCLEOTIDE SEQUENCE [LARGE SCALE GENOMIC DNA]</scope>
    <source>
        <strain evidence="7 8">HNM0947</strain>
    </source>
</reference>
<evidence type="ECO:0000256" key="6">
    <source>
        <dbReference type="SAM" id="MobiDB-lite"/>
    </source>
</evidence>
<dbReference type="PANTHER" id="PTHR20854">
    <property type="entry name" value="INOSITOL MONOPHOSPHATASE"/>
    <property type="match status" value="1"/>
</dbReference>
<dbReference type="EC" id="3.1.3.25" evidence="2"/>
<dbReference type="InterPro" id="IPR020550">
    <property type="entry name" value="Inositol_monophosphatase_CS"/>
</dbReference>
<dbReference type="PROSITE" id="PS00629">
    <property type="entry name" value="IMP_1"/>
    <property type="match status" value="1"/>
</dbReference>
<sequence>MTAPETHPLSESLASAVTGVGALLRTWREDPASLDGVWEGSQFKARADTMAHRALSERLAAIDPTIPVLSEEDPASLPRYRPSRYWLIDPIDGTASYTHGFAGYVTQAALIIGERPEVAAVHAPDSDTLYTAVRGRGARRDGVPMPPLGSCPPGTGVLTDNTPEPRGVALQVQERFGYGRYLESGSISLKLCRIAEGAAHLFVKDVPVRDWDVAAPALLLSEVGGHVTRLDGGGFGFRGPWEHTGLVAAADPSTGRQVAHWLAN</sequence>
<evidence type="ECO:0000313" key="8">
    <source>
        <dbReference type="Proteomes" id="UP000806528"/>
    </source>
</evidence>
<dbReference type="Proteomes" id="UP000806528">
    <property type="component" value="Unassembled WGS sequence"/>
</dbReference>
<comment type="catalytic activity">
    <reaction evidence="1">
        <text>a myo-inositol phosphate + H2O = myo-inositol + phosphate</text>
        <dbReference type="Rhea" id="RHEA:24056"/>
        <dbReference type="ChEBI" id="CHEBI:15377"/>
        <dbReference type="ChEBI" id="CHEBI:17268"/>
        <dbReference type="ChEBI" id="CHEBI:43474"/>
        <dbReference type="ChEBI" id="CHEBI:84139"/>
        <dbReference type="EC" id="3.1.3.25"/>
    </reaction>
</comment>
<evidence type="ECO:0000313" key="7">
    <source>
        <dbReference type="EMBL" id="MBE2998601.1"/>
    </source>
</evidence>
<keyword evidence="3" id="KW-0479">Metal-binding</keyword>
<name>A0ABR9P429_9ACTN</name>
<dbReference type="EMBL" id="JADBGI010000005">
    <property type="protein sequence ID" value="MBE2998601.1"/>
    <property type="molecule type" value="Genomic_DNA"/>
</dbReference>
<keyword evidence="4" id="KW-0378">Hydrolase</keyword>
<keyword evidence="8" id="KW-1185">Reference proteome</keyword>
<dbReference type="Gene3D" id="3.30.540.10">
    <property type="entry name" value="Fructose-1,6-Bisphosphatase, subunit A, domain 1"/>
    <property type="match status" value="1"/>
</dbReference>
<protein>
    <recommendedName>
        <fullName evidence="2">inositol-phosphate phosphatase</fullName>
        <ecNumber evidence="2">3.1.3.25</ecNumber>
    </recommendedName>
</protein>
<keyword evidence="5" id="KW-0460">Magnesium</keyword>
<dbReference type="PANTHER" id="PTHR20854:SF4">
    <property type="entry name" value="INOSITOL-1-MONOPHOSPHATASE-RELATED"/>
    <property type="match status" value="1"/>
</dbReference>
<evidence type="ECO:0000256" key="1">
    <source>
        <dbReference type="ARBA" id="ARBA00001033"/>
    </source>
</evidence>
<accession>A0ABR9P429</accession>
<feature type="region of interest" description="Disordered" evidence="6">
    <location>
        <begin position="141"/>
        <end position="163"/>
    </location>
</feature>
<gene>
    <name evidence="7" type="ORF">IDM40_07775</name>
</gene>
<dbReference type="RefSeq" id="WP_193121238.1">
    <property type="nucleotide sequence ID" value="NZ_JADBGI010000005.1"/>
</dbReference>
<dbReference type="Pfam" id="PF00459">
    <property type="entry name" value="Inositol_P"/>
    <property type="match status" value="1"/>
</dbReference>
<dbReference type="SUPFAM" id="SSF56655">
    <property type="entry name" value="Carbohydrate phosphatase"/>
    <property type="match status" value="1"/>
</dbReference>